<keyword evidence="5 10" id="KW-0819">tRNA processing</keyword>
<gene>
    <name evidence="11" type="ORF">J8A68_002263</name>
</gene>
<evidence type="ECO:0000256" key="2">
    <source>
        <dbReference type="ARBA" id="ARBA00004123"/>
    </source>
</evidence>
<dbReference type="OrthoDB" id="24745at2759"/>
<comment type="similarity">
    <text evidence="3 10">Belongs to the eukaryotic/archaeal RNase P protein component 2 family.</text>
</comment>
<dbReference type="GO" id="GO:0030681">
    <property type="term" value="C:multimeric ribonuclease P complex"/>
    <property type="evidence" value="ECO:0007669"/>
    <property type="project" value="TreeGrafter"/>
</dbReference>
<dbReference type="GO" id="GO:0001682">
    <property type="term" value="P:tRNA 5'-leader removal"/>
    <property type="evidence" value="ECO:0007669"/>
    <property type="project" value="InterPro"/>
</dbReference>
<organism evidence="11 12">
    <name type="scientific">[Candida] subhashii</name>
    <dbReference type="NCBI Taxonomy" id="561895"/>
    <lineage>
        <taxon>Eukaryota</taxon>
        <taxon>Fungi</taxon>
        <taxon>Dikarya</taxon>
        <taxon>Ascomycota</taxon>
        <taxon>Saccharomycotina</taxon>
        <taxon>Pichiomycetes</taxon>
        <taxon>Debaryomycetaceae</taxon>
        <taxon>Spathaspora</taxon>
    </lineage>
</organism>
<comment type="caution">
    <text evidence="11">The sequence shown here is derived from an EMBL/GenBank/DDBJ whole genome shotgun (WGS) entry which is preliminary data.</text>
</comment>
<reference evidence="11 12" key="1">
    <citation type="journal article" date="2021" name="DNA Res.">
        <title>Genome analysis of Candida subhashii reveals its hybrid nature and dual mitochondrial genome conformations.</title>
        <authorList>
            <person name="Mixao V."/>
            <person name="Hegedusova E."/>
            <person name="Saus E."/>
            <person name="Pryszcz L.P."/>
            <person name="Cillingova A."/>
            <person name="Nosek J."/>
            <person name="Gabaldon T."/>
        </authorList>
    </citation>
    <scope>NUCLEOTIDE SEQUENCE [LARGE SCALE GENOMIC DNA]</scope>
    <source>
        <strain evidence="11 12">CBS 10753</strain>
    </source>
</reference>
<name>A0A8J5QPJ7_9ASCO</name>
<evidence type="ECO:0000256" key="8">
    <source>
        <dbReference type="ARBA" id="ARBA00044198"/>
    </source>
</evidence>
<evidence type="ECO:0000256" key="3">
    <source>
        <dbReference type="ARBA" id="ARBA00010800"/>
    </source>
</evidence>
<dbReference type="PANTHER" id="PTHR15441">
    <property type="entry name" value="RIBONUCLEASE P PROTEIN SUBUNIT P14"/>
    <property type="match status" value="1"/>
</dbReference>
<dbReference type="GO" id="GO:0033204">
    <property type="term" value="F:ribonuclease P RNA binding"/>
    <property type="evidence" value="ECO:0007669"/>
    <property type="project" value="TreeGrafter"/>
</dbReference>
<evidence type="ECO:0000313" key="11">
    <source>
        <dbReference type="EMBL" id="KAG7664200.1"/>
    </source>
</evidence>
<protein>
    <recommendedName>
        <fullName evidence="8 10">Ribonuclease P/MRP protein subunit POP5</fullName>
        <ecNumber evidence="4 10">3.1.26.5</ecNumber>
    </recommendedName>
</protein>
<dbReference type="EC" id="3.1.26.5" evidence="4 10"/>
<dbReference type="RefSeq" id="XP_049264432.1">
    <property type="nucleotide sequence ID" value="XM_049405994.1"/>
</dbReference>
<dbReference type="GO" id="GO:0004526">
    <property type="term" value="F:ribonuclease P activity"/>
    <property type="evidence" value="ECO:0007669"/>
    <property type="project" value="UniProtKB-EC"/>
</dbReference>
<dbReference type="GeneID" id="73469064"/>
<sequence>MVRIKQRYILFDILYAPSADDRITSREDFNEFSQSESNALLSLHQSSPSSISQKALVSAIRKSLQTHFGDFGVGCAGMQLQVKYFSNKTSTGIVRCGRGHFELVVAALALIQRIEDQNVIIRCTHVSGTIKKCEQYSIKKTKELMHLVSRSEKQGISKWMSSFKESDDINIISDHDRDDDN</sequence>
<dbReference type="FunFam" id="3.30.70.3250:FF:000004">
    <property type="entry name" value="Ribonuclease P/MRP protein subunit POP5"/>
    <property type="match status" value="1"/>
</dbReference>
<evidence type="ECO:0000256" key="5">
    <source>
        <dbReference type="ARBA" id="ARBA00022694"/>
    </source>
</evidence>
<keyword evidence="12" id="KW-1185">Reference proteome</keyword>
<dbReference type="Proteomes" id="UP000694255">
    <property type="component" value="Unassembled WGS sequence"/>
</dbReference>
<evidence type="ECO:0000256" key="9">
    <source>
        <dbReference type="ARBA" id="ARBA00055200"/>
    </source>
</evidence>
<dbReference type="Pfam" id="PF01900">
    <property type="entry name" value="RNase_P_Rpp14"/>
    <property type="match status" value="1"/>
</dbReference>
<dbReference type="EMBL" id="JAGSYN010000103">
    <property type="protein sequence ID" value="KAG7664200.1"/>
    <property type="molecule type" value="Genomic_DNA"/>
</dbReference>
<dbReference type="AlphaFoldDB" id="A0A8J5QPJ7"/>
<dbReference type="HAMAP" id="MF_00755">
    <property type="entry name" value="RNase_P_2"/>
    <property type="match status" value="1"/>
</dbReference>
<evidence type="ECO:0000256" key="7">
    <source>
        <dbReference type="ARBA" id="ARBA00023242"/>
    </source>
</evidence>
<evidence type="ECO:0000256" key="1">
    <source>
        <dbReference type="ARBA" id="ARBA00000928"/>
    </source>
</evidence>
<dbReference type="PANTHER" id="PTHR15441:SF2">
    <property type="entry name" value="RIBONUCLEASE P_MRP PROTEIN SUBUNIT POP5"/>
    <property type="match status" value="1"/>
</dbReference>
<accession>A0A8J5QPJ7</accession>
<dbReference type="GO" id="GO:0005730">
    <property type="term" value="C:nucleolus"/>
    <property type="evidence" value="ECO:0007669"/>
    <property type="project" value="TreeGrafter"/>
</dbReference>
<evidence type="ECO:0000313" key="12">
    <source>
        <dbReference type="Proteomes" id="UP000694255"/>
    </source>
</evidence>
<dbReference type="InterPro" id="IPR016819">
    <property type="entry name" value="RNase_P/MRP_POP5"/>
</dbReference>
<comment type="subcellular location">
    <subcellularLocation>
        <location evidence="2">Nucleus</location>
    </subcellularLocation>
</comment>
<dbReference type="GO" id="GO:0000172">
    <property type="term" value="C:ribonuclease MRP complex"/>
    <property type="evidence" value="ECO:0007669"/>
    <property type="project" value="TreeGrafter"/>
</dbReference>
<evidence type="ECO:0000256" key="10">
    <source>
        <dbReference type="PIRNR" id="PIRNR023803"/>
    </source>
</evidence>
<keyword evidence="7" id="KW-0539">Nucleus</keyword>
<keyword evidence="6" id="KW-0378">Hydrolase</keyword>
<evidence type="ECO:0000256" key="4">
    <source>
        <dbReference type="ARBA" id="ARBA00012179"/>
    </source>
</evidence>
<proteinExistence type="inferred from homology"/>
<comment type="catalytic activity">
    <reaction evidence="1 10">
        <text>Endonucleolytic cleavage of RNA, removing 5'-extranucleotides from tRNA precursor.</text>
        <dbReference type="EC" id="3.1.26.5"/>
    </reaction>
</comment>
<dbReference type="PIRSF" id="PIRSF023803">
    <property type="entry name" value="Ribonuclease_P_prd"/>
    <property type="match status" value="1"/>
</dbReference>
<dbReference type="GO" id="GO:0000460">
    <property type="term" value="P:maturation of 5.8S rRNA"/>
    <property type="evidence" value="ECO:0007669"/>
    <property type="project" value="UniProtKB-ARBA"/>
</dbReference>
<dbReference type="InterPro" id="IPR002759">
    <property type="entry name" value="Pop5/Rpp14/Rnp2-like"/>
</dbReference>
<evidence type="ECO:0000256" key="6">
    <source>
        <dbReference type="ARBA" id="ARBA00022801"/>
    </source>
</evidence>
<comment type="function">
    <text evidence="9">Component of ribonuclease P, a protein complex that generates mature tRNA molecules by cleaving their 5'-ends. Also a component of RNase MRP, which cleaves pre-rRNA sequences.</text>
</comment>